<comment type="caution">
    <text evidence="1">The sequence shown here is derived from an EMBL/GenBank/DDBJ whole genome shotgun (WGS) entry which is preliminary data.</text>
</comment>
<reference evidence="1" key="2">
    <citation type="journal article" date="2024" name="Plant">
        <title>Genomic evolution and insights into agronomic trait innovations of Sesamum species.</title>
        <authorList>
            <person name="Miao H."/>
            <person name="Wang L."/>
            <person name="Qu L."/>
            <person name="Liu H."/>
            <person name="Sun Y."/>
            <person name="Le M."/>
            <person name="Wang Q."/>
            <person name="Wei S."/>
            <person name="Zheng Y."/>
            <person name="Lin W."/>
            <person name="Duan Y."/>
            <person name="Cao H."/>
            <person name="Xiong S."/>
            <person name="Wang X."/>
            <person name="Wei L."/>
            <person name="Li C."/>
            <person name="Ma Q."/>
            <person name="Ju M."/>
            <person name="Zhao R."/>
            <person name="Li G."/>
            <person name="Mu C."/>
            <person name="Tian Q."/>
            <person name="Mei H."/>
            <person name="Zhang T."/>
            <person name="Gao T."/>
            <person name="Zhang H."/>
        </authorList>
    </citation>
    <scope>NUCLEOTIDE SEQUENCE</scope>
    <source>
        <strain evidence="1">KEN1</strain>
    </source>
</reference>
<reference evidence="1" key="1">
    <citation type="submission" date="2020-06" db="EMBL/GenBank/DDBJ databases">
        <authorList>
            <person name="Li T."/>
            <person name="Hu X."/>
            <person name="Zhang T."/>
            <person name="Song X."/>
            <person name="Zhang H."/>
            <person name="Dai N."/>
            <person name="Sheng W."/>
            <person name="Hou X."/>
            <person name="Wei L."/>
        </authorList>
    </citation>
    <scope>NUCLEOTIDE SEQUENCE</scope>
    <source>
        <strain evidence="1">KEN1</strain>
        <tissue evidence="1">Leaf</tissue>
    </source>
</reference>
<gene>
    <name evidence="1" type="ORF">Slati_0887300</name>
</gene>
<proteinExistence type="predicted"/>
<protein>
    <submittedName>
        <fullName evidence="1">Uncharacterized protein</fullName>
    </submittedName>
</protein>
<evidence type="ECO:0000313" key="1">
    <source>
        <dbReference type="EMBL" id="KAL0455481.1"/>
    </source>
</evidence>
<sequence>MFRGDSQTGQVRMFRFDNYLTLSPTFLPAVCGVWQHCIIRTAMYSVTQKLKALKPVFRQQRKAKGDLATNAKLAMGFLEISQQLLQLDRHNELLLHLEHCCRLVYLKATKLELVMLQQRAKLQWMKGGDQCSRVFFRKVTSRRVAKRIFQISDATGQTLRTLRGSAQPLCISISSC</sequence>
<organism evidence="1">
    <name type="scientific">Sesamum latifolium</name>
    <dbReference type="NCBI Taxonomy" id="2727402"/>
    <lineage>
        <taxon>Eukaryota</taxon>
        <taxon>Viridiplantae</taxon>
        <taxon>Streptophyta</taxon>
        <taxon>Embryophyta</taxon>
        <taxon>Tracheophyta</taxon>
        <taxon>Spermatophyta</taxon>
        <taxon>Magnoliopsida</taxon>
        <taxon>eudicotyledons</taxon>
        <taxon>Gunneridae</taxon>
        <taxon>Pentapetalae</taxon>
        <taxon>asterids</taxon>
        <taxon>lamiids</taxon>
        <taxon>Lamiales</taxon>
        <taxon>Pedaliaceae</taxon>
        <taxon>Sesamum</taxon>
    </lineage>
</organism>
<dbReference type="EMBL" id="JACGWN010000003">
    <property type="protein sequence ID" value="KAL0455481.1"/>
    <property type="molecule type" value="Genomic_DNA"/>
</dbReference>
<accession>A0AAW2XP36</accession>
<dbReference type="AlphaFoldDB" id="A0AAW2XP36"/>
<name>A0AAW2XP36_9LAMI</name>